<evidence type="ECO:0000313" key="3">
    <source>
        <dbReference type="Proteomes" id="UP000002730"/>
    </source>
</evidence>
<evidence type="ECO:0000313" key="1">
    <source>
        <dbReference type="EMBL" id="ADL53926.1"/>
    </source>
</evidence>
<accession>D9SND4</accession>
<dbReference type="EMBL" id="CP002160">
    <property type="protein sequence ID" value="ADL53926.1"/>
    <property type="molecule type" value="Genomic_DNA"/>
</dbReference>
<gene>
    <name evidence="1" type="ordered locus">Clocel_4265</name>
    <name evidence="2" type="ordered locus">Clocel_4266</name>
</gene>
<dbReference type="HOGENOM" id="CLU_2732849_0_0_9"/>
<proteinExistence type="predicted"/>
<keyword evidence="3" id="KW-1185">Reference proteome</keyword>
<dbReference type="STRING" id="573061.Clocel_4265"/>
<protein>
    <submittedName>
        <fullName evidence="1">Uncharacterized protein</fullName>
    </submittedName>
</protein>
<reference evidence="1 3" key="1">
    <citation type="submission" date="2010-08" db="EMBL/GenBank/DDBJ databases">
        <title>Complete sequence of Clostridium cellulovorans 743B.</title>
        <authorList>
            <consortium name="US DOE Joint Genome Institute"/>
            <person name="Lucas S."/>
            <person name="Copeland A."/>
            <person name="Lapidus A."/>
            <person name="Cheng J.-F."/>
            <person name="Bruce D."/>
            <person name="Goodwin L."/>
            <person name="Pitluck S."/>
            <person name="Chertkov O."/>
            <person name="Detter J.C."/>
            <person name="Han C."/>
            <person name="Tapia R."/>
            <person name="Land M."/>
            <person name="Hauser L."/>
            <person name="Chang Y.-J."/>
            <person name="Jeffries C."/>
            <person name="Kyrpides N."/>
            <person name="Ivanova N."/>
            <person name="Mikhailova N."/>
            <person name="Hemme C.L."/>
            <person name="Woyke T."/>
        </authorList>
    </citation>
    <scope>NUCLEOTIDE SEQUENCE [LARGE SCALE GENOMIC DNA]</scope>
    <source>
        <strain evidence="1">743B</strain>
        <strain evidence="3">ATCC 35296 / DSM 3052 / OCM 3 / 743B</strain>
    </source>
</reference>
<dbReference type="RefSeq" id="WP_010074281.1">
    <property type="nucleotide sequence ID" value="NC_014393.1"/>
</dbReference>
<dbReference type="KEGG" id="ccb:Clocel_4266"/>
<dbReference type="EMBL" id="CP002160">
    <property type="protein sequence ID" value="ADL53927.1"/>
    <property type="molecule type" value="Genomic_DNA"/>
</dbReference>
<organism evidence="1 3">
    <name type="scientific">Clostridium cellulovorans (strain ATCC 35296 / DSM 3052 / OCM 3 / 743B)</name>
    <dbReference type="NCBI Taxonomy" id="573061"/>
    <lineage>
        <taxon>Bacteria</taxon>
        <taxon>Bacillati</taxon>
        <taxon>Bacillota</taxon>
        <taxon>Clostridia</taxon>
        <taxon>Eubacteriales</taxon>
        <taxon>Clostridiaceae</taxon>
        <taxon>Clostridium</taxon>
    </lineage>
</organism>
<dbReference type="KEGG" id="ccb:Clocel_4265"/>
<name>D9SND4_CLOC7</name>
<sequence length="71" mass="7746">MGDLKKLNLSDLDLDMQVGEINEEFINVSGEGKGDYSGSAASIAYSMMTLGQYWKGDTSTAKYTYSERGCC</sequence>
<dbReference type="AlphaFoldDB" id="D9SND4"/>
<evidence type="ECO:0000313" key="2">
    <source>
        <dbReference type="EMBL" id="ADL53927.1"/>
    </source>
</evidence>
<dbReference type="Proteomes" id="UP000002730">
    <property type="component" value="Chromosome"/>
</dbReference>